<dbReference type="AlphaFoldDB" id="A0A662YX11"/>
<dbReference type="Proteomes" id="UP000289886">
    <property type="component" value="Unassembled WGS sequence"/>
</dbReference>
<name>A0A662YX11_ACIRT</name>
<comment type="caution">
    <text evidence="1">The sequence shown here is derived from an EMBL/GenBank/DDBJ whole genome shotgun (WGS) entry which is preliminary data.</text>
</comment>
<evidence type="ECO:0000313" key="2">
    <source>
        <dbReference type="Proteomes" id="UP000289886"/>
    </source>
</evidence>
<organism evidence="1 2">
    <name type="scientific">Acipenser ruthenus</name>
    <name type="common">Sterlet sturgeon</name>
    <dbReference type="NCBI Taxonomy" id="7906"/>
    <lineage>
        <taxon>Eukaryota</taxon>
        <taxon>Metazoa</taxon>
        <taxon>Chordata</taxon>
        <taxon>Craniata</taxon>
        <taxon>Vertebrata</taxon>
        <taxon>Euteleostomi</taxon>
        <taxon>Actinopterygii</taxon>
        <taxon>Chondrostei</taxon>
        <taxon>Acipenseriformes</taxon>
        <taxon>Acipenseridae</taxon>
        <taxon>Acipenser</taxon>
    </lineage>
</organism>
<accession>A0A662YX11</accession>
<sequence>MRSARTPALLFVDIHVRHGWTDLPLPPVGPHAKFCLAALTNNWRIEELAGQLAAALERKAMQALLDLDPEEPCDFHILSTALQCRFRKVASDVSLRKHLATRKRGSCDKLGILAADTKYLERKGYPGLQPGVQEDLAIRGVHLRSEAHRALKIGLAFRPNLPRAGFDPRPKD</sequence>
<gene>
    <name evidence="1" type="ORF">EOD39_9090</name>
</gene>
<reference evidence="1 2" key="1">
    <citation type="submission" date="2019-01" db="EMBL/GenBank/DDBJ databases">
        <title>Draft Genome and Complete Hox-Cluster Characterization of the Sterlet Sturgeon (Acipenser ruthenus).</title>
        <authorList>
            <person name="Wei Q."/>
        </authorList>
    </citation>
    <scope>NUCLEOTIDE SEQUENCE [LARGE SCALE GENOMIC DNA]</scope>
    <source>
        <strain evidence="1">WHYD16114868_AA</strain>
        <tissue evidence="1">Blood</tissue>
    </source>
</reference>
<protein>
    <submittedName>
        <fullName evidence="1">Uncharacterized protein</fullName>
    </submittedName>
</protein>
<evidence type="ECO:0000313" key="1">
    <source>
        <dbReference type="EMBL" id="RXN00607.1"/>
    </source>
</evidence>
<keyword evidence="2" id="KW-1185">Reference proteome</keyword>
<proteinExistence type="predicted"/>
<dbReference type="EMBL" id="SCEB01000156">
    <property type="protein sequence ID" value="RXN00607.1"/>
    <property type="molecule type" value="Genomic_DNA"/>
</dbReference>